<keyword evidence="1" id="KW-0560">Oxidoreductase</keyword>
<dbReference type="InterPro" id="IPR044861">
    <property type="entry name" value="IPNS-like_FE2OG_OXY"/>
</dbReference>
<dbReference type="GO" id="GO:0046872">
    <property type="term" value="F:metal ion binding"/>
    <property type="evidence" value="ECO:0007669"/>
    <property type="project" value="UniProtKB-KW"/>
</dbReference>
<keyword evidence="5" id="KW-1185">Reference proteome</keyword>
<dbReference type="OrthoDB" id="406156at2759"/>
<feature type="domain" description="Fe2OG dioxygenase" evidence="3">
    <location>
        <begin position="193"/>
        <end position="296"/>
    </location>
</feature>
<dbReference type="PROSITE" id="PS51471">
    <property type="entry name" value="FE2OG_OXY"/>
    <property type="match status" value="1"/>
</dbReference>
<feature type="compositionally biased region" description="Basic and acidic residues" evidence="2">
    <location>
        <begin position="365"/>
        <end position="374"/>
    </location>
</feature>
<evidence type="ECO:0000259" key="3">
    <source>
        <dbReference type="PROSITE" id="PS51471"/>
    </source>
</evidence>
<evidence type="ECO:0000256" key="2">
    <source>
        <dbReference type="SAM" id="MobiDB-lite"/>
    </source>
</evidence>
<dbReference type="GO" id="GO:0016491">
    <property type="term" value="F:oxidoreductase activity"/>
    <property type="evidence" value="ECO:0007669"/>
    <property type="project" value="UniProtKB-KW"/>
</dbReference>
<protein>
    <submittedName>
        <fullName evidence="4">Clavaminate synthase-like protein</fullName>
    </submittedName>
</protein>
<dbReference type="SUPFAM" id="SSF51197">
    <property type="entry name" value="Clavaminate synthase-like"/>
    <property type="match status" value="1"/>
</dbReference>
<feature type="region of interest" description="Disordered" evidence="2">
    <location>
        <begin position="354"/>
        <end position="374"/>
    </location>
</feature>
<dbReference type="EMBL" id="KQ085892">
    <property type="protein sequence ID" value="KLO18717.1"/>
    <property type="molecule type" value="Genomic_DNA"/>
</dbReference>
<keyword evidence="1" id="KW-0408">Iron</keyword>
<dbReference type="AlphaFoldDB" id="A0A0H2S3S7"/>
<proteinExistence type="inferred from homology"/>
<evidence type="ECO:0000256" key="1">
    <source>
        <dbReference type="RuleBase" id="RU003682"/>
    </source>
</evidence>
<dbReference type="STRING" id="27342.A0A0H2S3S7"/>
<comment type="similarity">
    <text evidence="1">Belongs to the iron/ascorbate-dependent oxidoreductase family.</text>
</comment>
<dbReference type="InterPro" id="IPR027443">
    <property type="entry name" value="IPNS-like_sf"/>
</dbReference>
<dbReference type="Proteomes" id="UP000053477">
    <property type="component" value="Unassembled WGS sequence"/>
</dbReference>
<dbReference type="InParanoid" id="A0A0H2S3S7"/>
<dbReference type="InterPro" id="IPR026992">
    <property type="entry name" value="DIOX_N"/>
</dbReference>
<organism evidence="4 5">
    <name type="scientific">Schizopora paradoxa</name>
    <dbReference type="NCBI Taxonomy" id="27342"/>
    <lineage>
        <taxon>Eukaryota</taxon>
        <taxon>Fungi</taxon>
        <taxon>Dikarya</taxon>
        <taxon>Basidiomycota</taxon>
        <taxon>Agaricomycotina</taxon>
        <taxon>Agaricomycetes</taxon>
        <taxon>Hymenochaetales</taxon>
        <taxon>Schizoporaceae</taxon>
        <taxon>Schizopora</taxon>
    </lineage>
</organism>
<keyword evidence="1" id="KW-0479">Metal-binding</keyword>
<reference evidence="4 5" key="1">
    <citation type="submission" date="2015-04" db="EMBL/GenBank/DDBJ databases">
        <title>Complete genome sequence of Schizopora paradoxa KUC8140, a cosmopolitan wood degrader in East Asia.</title>
        <authorList>
            <consortium name="DOE Joint Genome Institute"/>
            <person name="Min B."/>
            <person name="Park H."/>
            <person name="Jang Y."/>
            <person name="Kim J.-J."/>
            <person name="Kim K.H."/>
            <person name="Pangilinan J."/>
            <person name="Lipzen A."/>
            <person name="Riley R."/>
            <person name="Grigoriev I.V."/>
            <person name="Spatafora J.W."/>
            <person name="Choi I.-G."/>
        </authorList>
    </citation>
    <scope>NUCLEOTIDE SEQUENCE [LARGE SCALE GENOMIC DNA]</scope>
    <source>
        <strain evidence="4 5">KUC8140</strain>
    </source>
</reference>
<dbReference type="Gene3D" id="2.60.120.330">
    <property type="entry name" value="B-lactam Antibiotic, Isopenicillin N Synthase, Chain"/>
    <property type="match status" value="1"/>
</dbReference>
<gene>
    <name evidence="4" type="ORF">SCHPADRAFT_899510</name>
</gene>
<sequence>MPATTLPPFPDNVQTHPLLVIDYELIKKGDANEIARLWKAATELGFWYLRNHGVGKEVDEMFDMGAETMALPLSEKLRFEQGDDGQSFGYKAAGANATDDAGNPDTVEFINVAKDDVLSFPAVTHRTYPDTVEVRMESTLKPFLTKSLEVTNKILEVFERQLGLPEGAFADRHKMLESSGSETRCIKNPAKRRPAPNAVTYEPTAADEEKAALGAHTDFGSISFLHNRLGGLQVLPPGYDTWQYVRPISGHAICNVGDTLTLLSGGILRSNLHRVVTPPGEQAFFERWSLVFFLRPSIDVPLYPLTKESDAIVDAVDHMTEDDKKRYYPVSDDGKASTAGEWFARRIKMQRLKNRTGPESYRASRGMEHNPKAI</sequence>
<name>A0A0H2S3S7_9AGAM</name>
<dbReference type="InterPro" id="IPR050231">
    <property type="entry name" value="Iron_ascorbate_oxido_reductase"/>
</dbReference>
<dbReference type="Pfam" id="PF14226">
    <property type="entry name" value="DIOX_N"/>
    <property type="match status" value="1"/>
</dbReference>
<dbReference type="PANTHER" id="PTHR47990">
    <property type="entry name" value="2-OXOGLUTARATE (2OG) AND FE(II)-DEPENDENT OXYGENASE SUPERFAMILY PROTEIN-RELATED"/>
    <property type="match status" value="1"/>
</dbReference>
<accession>A0A0H2S3S7</accession>
<dbReference type="Pfam" id="PF03171">
    <property type="entry name" value="2OG-FeII_Oxy"/>
    <property type="match status" value="1"/>
</dbReference>
<dbReference type="InterPro" id="IPR005123">
    <property type="entry name" value="Oxoglu/Fe-dep_dioxygenase_dom"/>
</dbReference>
<evidence type="ECO:0000313" key="5">
    <source>
        <dbReference type="Proteomes" id="UP000053477"/>
    </source>
</evidence>
<evidence type="ECO:0000313" key="4">
    <source>
        <dbReference type="EMBL" id="KLO18717.1"/>
    </source>
</evidence>